<gene>
    <name evidence="4" type="ORF">acsn021_20530</name>
</gene>
<keyword evidence="3" id="KW-0804">Transcription</keyword>
<dbReference type="GO" id="GO:0003700">
    <property type="term" value="F:DNA-binding transcription factor activity"/>
    <property type="evidence" value="ECO:0007669"/>
    <property type="project" value="InterPro"/>
</dbReference>
<dbReference type="KEGG" id="acel:acsn021_20530"/>
<dbReference type="InterPro" id="IPR037923">
    <property type="entry name" value="HTH-like"/>
</dbReference>
<reference evidence="4 5" key="1">
    <citation type="journal article" date="2016" name="Int. J. Syst. Evol. Microbiol.">
        <title>Descriptions of Anaerotaenia torta gen. nov., sp. nov. and Anaerocolumna cellulosilytica gen. nov., sp. nov. isolated from a methanogenic reactor of cattle waste.</title>
        <authorList>
            <person name="Uek A."/>
            <person name="Ohtaki Y."/>
            <person name="Kaku N."/>
            <person name="Ueki K."/>
        </authorList>
    </citation>
    <scope>NUCLEOTIDE SEQUENCE [LARGE SCALE GENOMIC DNA]</scope>
    <source>
        <strain evidence="4 5">SN021</strain>
    </source>
</reference>
<evidence type="ECO:0000256" key="3">
    <source>
        <dbReference type="ARBA" id="ARBA00023163"/>
    </source>
</evidence>
<dbReference type="Gene3D" id="1.10.10.60">
    <property type="entry name" value="Homeodomain-like"/>
    <property type="match status" value="2"/>
</dbReference>
<protein>
    <submittedName>
        <fullName evidence="4">AraC family transcriptional regulator</fullName>
    </submittedName>
</protein>
<dbReference type="PANTHER" id="PTHR43280">
    <property type="entry name" value="ARAC-FAMILY TRANSCRIPTIONAL REGULATOR"/>
    <property type="match status" value="1"/>
</dbReference>
<dbReference type="InterPro" id="IPR009057">
    <property type="entry name" value="Homeodomain-like_sf"/>
</dbReference>
<proteinExistence type="predicted"/>
<dbReference type="SUPFAM" id="SSF46689">
    <property type="entry name" value="Homeodomain-like"/>
    <property type="match status" value="2"/>
</dbReference>
<dbReference type="SMART" id="SM00342">
    <property type="entry name" value="HTH_ARAC"/>
    <property type="match status" value="1"/>
</dbReference>
<dbReference type="RefSeq" id="WP_184093286.1">
    <property type="nucleotide sequence ID" value="NZ_AP023367.1"/>
</dbReference>
<evidence type="ECO:0000256" key="1">
    <source>
        <dbReference type="ARBA" id="ARBA00023015"/>
    </source>
</evidence>
<dbReference type="GO" id="GO:0043565">
    <property type="term" value="F:sequence-specific DNA binding"/>
    <property type="evidence" value="ECO:0007669"/>
    <property type="project" value="InterPro"/>
</dbReference>
<keyword evidence="1" id="KW-0805">Transcription regulation</keyword>
<name>A0A6S6QV45_9FIRM</name>
<accession>A0A6S6QV45</accession>
<keyword evidence="5" id="KW-1185">Reference proteome</keyword>
<dbReference type="AlphaFoldDB" id="A0A6S6QV45"/>
<dbReference type="Proteomes" id="UP000515561">
    <property type="component" value="Chromosome"/>
</dbReference>
<organism evidence="4 5">
    <name type="scientific">Anaerocolumna cellulosilytica</name>
    <dbReference type="NCBI Taxonomy" id="433286"/>
    <lineage>
        <taxon>Bacteria</taxon>
        <taxon>Bacillati</taxon>
        <taxon>Bacillota</taxon>
        <taxon>Clostridia</taxon>
        <taxon>Lachnospirales</taxon>
        <taxon>Lachnospiraceae</taxon>
        <taxon>Anaerocolumna</taxon>
    </lineage>
</organism>
<dbReference type="EMBL" id="AP023367">
    <property type="protein sequence ID" value="BCJ94484.1"/>
    <property type="molecule type" value="Genomic_DNA"/>
</dbReference>
<dbReference type="Pfam" id="PF12833">
    <property type="entry name" value="HTH_18"/>
    <property type="match status" value="1"/>
</dbReference>
<keyword evidence="2" id="KW-0238">DNA-binding</keyword>
<dbReference type="PANTHER" id="PTHR43280:SF2">
    <property type="entry name" value="HTH-TYPE TRANSCRIPTIONAL REGULATOR EXSA"/>
    <property type="match status" value="1"/>
</dbReference>
<dbReference type="SUPFAM" id="SSF51215">
    <property type="entry name" value="Regulatory protein AraC"/>
    <property type="match status" value="1"/>
</dbReference>
<evidence type="ECO:0000313" key="5">
    <source>
        <dbReference type="Proteomes" id="UP000515561"/>
    </source>
</evidence>
<sequence>MPVYEFSVHTPLQYERTGKFKAPSPAWKHEIFPLKDYELIVMTEGCLYIADDNGQYKVTKGEHLLLVPTPGNIRYGYHTSDCSFYWLHFSCNHEIKQIPYISRTEPRFDTLYIPAQSTLTAPEKVVILMKQLQDSIRSGYDITFCNYTTTTILSEAHNQCTPQAGAILTDTKRQIYNDIKDYVKATLYKSIKVSEIAIYFGYNEKYLSHLFCNIEGLPLKQYILQEKMGLAKYMLTDTNDTINQISSLLCFSDSHNFMKAFKKIVGLTPTEYRNAFSKRLLYDK</sequence>
<dbReference type="InterPro" id="IPR018060">
    <property type="entry name" value="HTH_AraC"/>
</dbReference>
<evidence type="ECO:0000256" key="2">
    <source>
        <dbReference type="ARBA" id="ARBA00023125"/>
    </source>
</evidence>
<evidence type="ECO:0000313" key="4">
    <source>
        <dbReference type="EMBL" id="BCJ94484.1"/>
    </source>
</evidence>
<dbReference type="PROSITE" id="PS01124">
    <property type="entry name" value="HTH_ARAC_FAMILY_2"/>
    <property type="match status" value="1"/>
</dbReference>